<proteinExistence type="predicted"/>
<sequence length="28" mass="2947">MAASRSNDQPGGLLLRRPASGNPLRLQA</sequence>
<dbReference type="AlphaFoldDB" id="A0A0A9A5Y2"/>
<reference evidence="2" key="2">
    <citation type="journal article" date="2015" name="Data Brief">
        <title>Shoot transcriptome of the giant reed, Arundo donax.</title>
        <authorList>
            <person name="Barrero R.A."/>
            <person name="Guerrero F.D."/>
            <person name="Moolhuijzen P."/>
            <person name="Goolsby J.A."/>
            <person name="Tidwell J."/>
            <person name="Bellgard S.E."/>
            <person name="Bellgard M.I."/>
        </authorList>
    </citation>
    <scope>NUCLEOTIDE SEQUENCE</scope>
    <source>
        <tissue evidence="2">Shoot tissue taken approximately 20 cm above the soil surface</tissue>
    </source>
</reference>
<evidence type="ECO:0000313" key="2">
    <source>
        <dbReference type="EMBL" id="JAD45343.1"/>
    </source>
</evidence>
<name>A0A0A9A5Y2_ARUDO</name>
<feature type="region of interest" description="Disordered" evidence="1">
    <location>
        <begin position="1"/>
        <end position="28"/>
    </location>
</feature>
<protein>
    <submittedName>
        <fullName evidence="2">Uncharacterized protein</fullName>
    </submittedName>
</protein>
<organism evidence="2">
    <name type="scientific">Arundo donax</name>
    <name type="common">Giant reed</name>
    <name type="synonym">Donax arundinaceus</name>
    <dbReference type="NCBI Taxonomy" id="35708"/>
    <lineage>
        <taxon>Eukaryota</taxon>
        <taxon>Viridiplantae</taxon>
        <taxon>Streptophyta</taxon>
        <taxon>Embryophyta</taxon>
        <taxon>Tracheophyta</taxon>
        <taxon>Spermatophyta</taxon>
        <taxon>Magnoliopsida</taxon>
        <taxon>Liliopsida</taxon>
        <taxon>Poales</taxon>
        <taxon>Poaceae</taxon>
        <taxon>PACMAD clade</taxon>
        <taxon>Arundinoideae</taxon>
        <taxon>Arundineae</taxon>
        <taxon>Arundo</taxon>
    </lineage>
</organism>
<accession>A0A0A9A5Y2</accession>
<reference evidence="2" key="1">
    <citation type="submission" date="2014-09" db="EMBL/GenBank/DDBJ databases">
        <authorList>
            <person name="Magalhaes I.L.F."/>
            <person name="Oliveira U."/>
            <person name="Santos F.R."/>
            <person name="Vidigal T.H.D.A."/>
            <person name="Brescovit A.D."/>
            <person name="Santos A.J."/>
        </authorList>
    </citation>
    <scope>NUCLEOTIDE SEQUENCE</scope>
    <source>
        <tissue evidence="2">Shoot tissue taken approximately 20 cm above the soil surface</tissue>
    </source>
</reference>
<evidence type="ECO:0000256" key="1">
    <source>
        <dbReference type="SAM" id="MobiDB-lite"/>
    </source>
</evidence>
<dbReference type="EMBL" id="GBRH01252552">
    <property type="protein sequence ID" value="JAD45343.1"/>
    <property type="molecule type" value="Transcribed_RNA"/>
</dbReference>